<dbReference type="Proteomes" id="UP000515344">
    <property type="component" value="Chromosome"/>
</dbReference>
<dbReference type="EMBL" id="CP060007">
    <property type="protein sequence ID" value="QNA45939.1"/>
    <property type="molecule type" value="Genomic_DNA"/>
</dbReference>
<evidence type="ECO:0000313" key="1">
    <source>
        <dbReference type="EMBL" id="QNA45939.1"/>
    </source>
</evidence>
<accession>A0A7G5XKD6</accession>
<evidence type="ECO:0000313" key="2">
    <source>
        <dbReference type="Proteomes" id="UP000515344"/>
    </source>
</evidence>
<reference evidence="2" key="1">
    <citation type="submission" date="2020-08" db="EMBL/GenBank/DDBJ databases">
        <title>Lacibacter sp. S13-6-6 genome sequencing.</title>
        <authorList>
            <person name="Jin L."/>
        </authorList>
    </citation>
    <scope>NUCLEOTIDE SEQUENCE [LARGE SCALE GENOMIC DNA]</scope>
    <source>
        <strain evidence="2">S13-6-6</strain>
    </source>
</reference>
<name>A0A7G5XKD6_9BACT</name>
<proteinExistence type="predicted"/>
<protein>
    <recommendedName>
        <fullName evidence="3">STAS/SEC14 domain-containing protein</fullName>
    </recommendedName>
</protein>
<dbReference type="KEGG" id="lacs:H4075_07045"/>
<organism evidence="1 2">
    <name type="scientific">Lacibacter sediminis</name>
    <dbReference type="NCBI Taxonomy" id="2760713"/>
    <lineage>
        <taxon>Bacteria</taxon>
        <taxon>Pseudomonadati</taxon>
        <taxon>Bacteroidota</taxon>
        <taxon>Chitinophagia</taxon>
        <taxon>Chitinophagales</taxon>
        <taxon>Chitinophagaceae</taxon>
        <taxon>Lacibacter</taxon>
    </lineage>
</organism>
<keyword evidence="2" id="KW-1185">Reference proteome</keyword>
<evidence type="ECO:0008006" key="3">
    <source>
        <dbReference type="Google" id="ProtNLM"/>
    </source>
</evidence>
<dbReference type="RefSeq" id="WP_182805429.1">
    <property type="nucleotide sequence ID" value="NZ_CP060007.1"/>
</dbReference>
<sequence>MEKIVKAEWQSGEKLVVARLSGIVNLEDIQNWKNSLYNVLNLLPDNSSFKMLVDLHGFEAENMETHKEYRTIIPLLLADYNYRIGYLDMFPEASVELKQTRGINCIAMANVHHNADKMLDYQTRFGNEHEHYFTESDAALAWIKNMRQHTHD</sequence>
<gene>
    <name evidence="1" type="ORF">H4075_07045</name>
</gene>
<dbReference type="AlphaFoldDB" id="A0A7G5XKD6"/>